<keyword evidence="2" id="KW-0012">Acyltransferase</keyword>
<dbReference type="Proteomes" id="UP001596087">
    <property type="component" value="Unassembled WGS sequence"/>
</dbReference>
<dbReference type="PROSITE" id="PS51186">
    <property type="entry name" value="GNAT"/>
    <property type="match status" value="1"/>
</dbReference>
<dbReference type="Gene3D" id="3.40.630.30">
    <property type="match status" value="1"/>
</dbReference>
<feature type="domain" description="N-acetyltransferase" evidence="1">
    <location>
        <begin position="166"/>
        <end position="326"/>
    </location>
</feature>
<protein>
    <submittedName>
        <fullName evidence="2">GNAT family N-acetyltransferase</fullName>
        <ecNumber evidence="2">2.3.-.-</ecNumber>
    </submittedName>
</protein>
<dbReference type="CDD" id="cd04301">
    <property type="entry name" value="NAT_SF"/>
    <property type="match status" value="1"/>
</dbReference>
<dbReference type="RefSeq" id="WP_378587755.1">
    <property type="nucleotide sequence ID" value="NZ_JBHSKD010000004.1"/>
</dbReference>
<dbReference type="EMBL" id="JBHSKD010000004">
    <property type="protein sequence ID" value="MFC5176050.1"/>
    <property type="molecule type" value="Genomic_DNA"/>
</dbReference>
<keyword evidence="3" id="KW-1185">Reference proteome</keyword>
<dbReference type="EC" id="2.3.-.-" evidence="2"/>
<dbReference type="SUPFAM" id="SSF55729">
    <property type="entry name" value="Acyl-CoA N-acyltransferases (Nat)"/>
    <property type="match status" value="1"/>
</dbReference>
<evidence type="ECO:0000259" key="1">
    <source>
        <dbReference type="PROSITE" id="PS51186"/>
    </source>
</evidence>
<organism evidence="2 3">
    <name type="scientific">Nocardioides taihuensis</name>
    <dbReference type="NCBI Taxonomy" id="1835606"/>
    <lineage>
        <taxon>Bacteria</taxon>
        <taxon>Bacillati</taxon>
        <taxon>Actinomycetota</taxon>
        <taxon>Actinomycetes</taxon>
        <taxon>Propionibacteriales</taxon>
        <taxon>Nocardioidaceae</taxon>
        <taxon>Nocardioides</taxon>
    </lineage>
</organism>
<evidence type="ECO:0000313" key="2">
    <source>
        <dbReference type="EMBL" id="MFC5176050.1"/>
    </source>
</evidence>
<accession>A0ABW0BFJ0</accession>
<dbReference type="InterPro" id="IPR000182">
    <property type="entry name" value="GNAT_dom"/>
</dbReference>
<sequence>MVRLETHPFTEDDLADAGRLLAARHRRHRAVHPLLSPQYDDAGAAEAEVAAALAAEDASGAVATRGGEAVAFLLGAPRSGAAWGENVFVDSAGHATADGEGAETTRELYAAAAARWVDAGRTAHYVLLPSSEAAAVDGWFRLGFGLQQTHALREPPTRPPAVRDGLVVRTPTRDDIPVLARLDLELPRHHAISPTFSAAAVPSYEESLAYWEEDFDNPDFLNVVAEHGGRVVATASCCRLEKSSTHTGPARPERAWFLSFAAVLPEARGIGAGRAVAEAVLDHARTDPAYDVLVTDWREPNLTSSRAWRALGFRDSFWRLHRLVGR</sequence>
<dbReference type="InterPro" id="IPR016181">
    <property type="entry name" value="Acyl_CoA_acyltransferase"/>
</dbReference>
<dbReference type="Pfam" id="PF00583">
    <property type="entry name" value="Acetyltransf_1"/>
    <property type="match status" value="1"/>
</dbReference>
<evidence type="ECO:0000313" key="3">
    <source>
        <dbReference type="Proteomes" id="UP001596087"/>
    </source>
</evidence>
<gene>
    <name evidence="2" type="ORF">ACFPGP_05160</name>
</gene>
<name>A0ABW0BFJ0_9ACTN</name>
<keyword evidence="2" id="KW-0808">Transferase</keyword>
<reference evidence="3" key="1">
    <citation type="journal article" date="2019" name="Int. J. Syst. Evol. Microbiol.">
        <title>The Global Catalogue of Microorganisms (GCM) 10K type strain sequencing project: providing services to taxonomists for standard genome sequencing and annotation.</title>
        <authorList>
            <consortium name="The Broad Institute Genomics Platform"/>
            <consortium name="The Broad Institute Genome Sequencing Center for Infectious Disease"/>
            <person name="Wu L."/>
            <person name="Ma J."/>
        </authorList>
    </citation>
    <scope>NUCLEOTIDE SEQUENCE [LARGE SCALE GENOMIC DNA]</scope>
    <source>
        <strain evidence="3">DFY41</strain>
    </source>
</reference>
<proteinExistence type="predicted"/>
<comment type="caution">
    <text evidence="2">The sequence shown here is derived from an EMBL/GenBank/DDBJ whole genome shotgun (WGS) entry which is preliminary data.</text>
</comment>
<dbReference type="GO" id="GO:0016746">
    <property type="term" value="F:acyltransferase activity"/>
    <property type="evidence" value="ECO:0007669"/>
    <property type="project" value="UniProtKB-KW"/>
</dbReference>